<protein>
    <submittedName>
        <fullName evidence="2">Uncharacterized protein</fullName>
    </submittedName>
</protein>
<proteinExistence type="predicted"/>
<evidence type="ECO:0000256" key="1">
    <source>
        <dbReference type="SAM" id="MobiDB-lite"/>
    </source>
</evidence>
<feature type="region of interest" description="Disordered" evidence="1">
    <location>
        <begin position="66"/>
        <end position="85"/>
    </location>
</feature>
<comment type="caution">
    <text evidence="2">The sequence shown here is derived from an EMBL/GenBank/DDBJ whole genome shotgun (WGS) entry which is preliminary data.</text>
</comment>
<organism evidence="2 3">
    <name type="scientific">Oryzias melastigma</name>
    <name type="common">Marine medaka</name>
    <dbReference type="NCBI Taxonomy" id="30732"/>
    <lineage>
        <taxon>Eukaryota</taxon>
        <taxon>Metazoa</taxon>
        <taxon>Chordata</taxon>
        <taxon>Craniata</taxon>
        <taxon>Vertebrata</taxon>
        <taxon>Euteleostomi</taxon>
        <taxon>Actinopterygii</taxon>
        <taxon>Neopterygii</taxon>
        <taxon>Teleostei</taxon>
        <taxon>Neoteleostei</taxon>
        <taxon>Acanthomorphata</taxon>
        <taxon>Ovalentaria</taxon>
        <taxon>Atherinomorphae</taxon>
        <taxon>Beloniformes</taxon>
        <taxon>Adrianichthyidae</taxon>
        <taxon>Oryziinae</taxon>
        <taxon>Oryzias</taxon>
    </lineage>
</organism>
<feature type="compositionally biased region" description="Basic and acidic residues" evidence="1">
    <location>
        <begin position="110"/>
        <end position="120"/>
    </location>
</feature>
<dbReference type="AlphaFoldDB" id="A0A834FIW6"/>
<dbReference type="EMBL" id="WKFB01000125">
    <property type="protein sequence ID" value="KAF6734820.1"/>
    <property type="molecule type" value="Genomic_DNA"/>
</dbReference>
<reference evidence="2" key="1">
    <citation type="journal article" name="BMC Genomics">
        <title>Long-read sequencing and de novo genome assembly of marine medaka (Oryzias melastigma).</title>
        <authorList>
            <person name="Liang P."/>
            <person name="Saqib H.S.A."/>
            <person name="Ni X."/>
            <person name="Shen Y."/>
        </authorList>
    </citation>
    <scope>NUCLEOTIDE SEQUENCE</scope>
    <source>
        <strain evidence="2">Bigg-433</strain>
    </source>
</reference>
<evidence type="ECO:0000313" key="2">
    <source>
        <dbReference type="EMBL" id="KAF6734820.1"/>
    </source>
</evidence>
<name>A0A834FIW6_ORYME</name>
<gene>
    <name evidence="2" type="ORF">FQA47_024345</name>
</gene>
<evidence type="ECO:0000313" key="3">
    <source>
        <dbReference type="Proteomes" id="UP000646548"/>
    </source>
</evidence>
<accession>A0A834FIW6</accession>
<sequence length="129" mass="14785">MAVELATAHLVPPPVPQFHLCSVAERHFPLSWAREKVTESLACTSIHCNESAGRVRGEHDRDLQTLNARPAPHRQNQGQSGWDAKRRTEEALKVWKQKVRGGLEDKKNHHILGEIRETSRINHHRDKKK</sequence>
<dbReference type="Proteomes" id="UP000646548">
    <property type="component" value="Unassembled WGS sequence"/>
</dbReference>
<feature type="region of interest" description="Disordered" evidence="1">
    <location>
        <begin position="110"/>
        <end position="129"/>
    </location>
</feature>